<evidence type="ECO:0000313" key="3">
    <source>
        <dbReference type="Proteomes" id="UP000011294"/>
    </source>
</evidence>
<sequence length="121" mass="13713">MLNFILPILKNPLTRIIADKTVSAINHSIEKKKVIRAKEIEAEQNVSLAQIKSSNTSIKDEVLTIKIALIFLFIFLPQTQPYMEKGFEILKNAPTEFWYAVLIVYSGSFGLSTIKSITKKK</sequence>
<dbReference type="GeneID" id="14697510"/>
<name>M1HM84_9CAUD</name>
<keyword evidence="3" id="KW-1185">Reference proteome</keyword>
<keyword evidence="1" id="KW-0812">Transmembrane</keyword>
<dbReference type="TCDB" id="1.E.54.2.6">
    <property type="family name" value="the gene transfer agent-release holin (gta-hol) family"/>
</dbReference>
<feature type="transmembrane region" description="Helical" evidence="1">
    <location>
        <begin position="97"/>
        <end position="114"/>
    </location>
</feature>
<evidence type="ECO:0000313" key="2">
    <source>
        <dbReference type="EMBL" id="AGE60558.1"/>
    </source>
</evidence>
<feature type="transmembrane region" description="Helical" evidence="1">
    <location>
        <begin position="61"/>
        <end position="77"/>
    </location>
</feature>
<proteinExistence type="predicted"/>
<dbReference type="RefSeq" id="YP_007517788.1">
    <property type="nucleotide sequence ID" value="NC_020482.1"/>
</dbReference>
<accession>M1HM84</accession>
<protein>
    <recommendedName>
        <fullName evidence="4">Holin</fullName>
    </recommendedName>
</protein>
<dbReference type="KEGG" id="vg:14697510"/>
<evidence type="ECO:0008006" key="4">
    <source>
        <dbReference type="Google" id="ProtNLM"/>
    </source>
</evidence>
<keyword evidence="1" id="KW-1133">Transmembrane helix</keyword>
<reference evidence="2 3" key="1">
    <citation type="journal article" date="2013" name="Nature">
        <title>Abundant SAR11 viruses in the ocean.</title>
        <authorList>
            <person name="Zhao Y."/>
            <person name="Temperton B."/>
            <person name="Thrash J.C."/>
            <person name="Schwalbach M.S."/>
            <person name="Vergin K.L."/>
            <person name="Landry Z.C."/>
            <person name="Ellisman M."/>
            <person name="Deerinck T."/>
            <person name="Sullivan M.B."/>
            <person name="Giovannoni S.J."/>
        </authorList>
    </citation>
    <scope>NUCLEOTIDE SEQUENCE [LARGE SCALE GENOMIC DNA]</scope>
</reference>
<evidence type="ECO:0000256" key="1">
    <source>
        <dbReference type="SAM" id="Phobius"/>
    </source>
</evidence>
<dbReference type="EMBL" id="KC465900">
    <property type="protein sequence ID" value="AGE60558.1"/>
    <property type="molecule type" value="Genomic_DNA"/>
</dbReference>
<keyword evidence="1" id="KW-0472">Membrane</keyword>
<dbReference type="Proteomes" id="UP000011294">
    <property type="component" value="Genome"/>
</dbReference>
<organism evidence="2 3">
    <name type="scientific">Pelagibacter phage HTVC011P</name>
    <dbReference type="NCBI Taxonomy" id="1283078"/>
    <lineage>
        <taxon>Viruses</taxon>
        <taxon>Duplodnaviria</taxon>
        <taxon>Heunggongvirae</taxon>
        <taxon>Uroviricota</taxon>
        <taxon>Caudoviricetes</taxon>
        <taxon>Autographivirales</taxon>
        <taxon>Stopavirus</taxon>
        <taxon>Stopavirus HTVC011P</taxon>
    </lineage>
</organism>
<dbReference type="OrthoDB" id="26693at28883"/>